<organism evidence="1 2">
    <name type="scientific">Edhazardia aedis (strain USNM 41457)</name>
    <name type="common">Microsporidian parasite</name>
    <dbReference type="NCBI Taxonomy" id="1003232"/>
    <lineage>
        <taxon>Eukaryota</taxon>
        <taxon>Fungi</taxon>
        <taxon>Fungi incertae sedis</taxon>
        <taxon>Microsporidia</taxon>
        <taxon>Edhazardia</taxon>
    </lineage>
</organism>
<name>J8ZXA4_EDHAE</name>
<reference evidence="1 2" key="1">
    <citation type="submission" date="2011-08" db="EMBL/GenBank/DDBJ databases">
        <authorList>
            <person name="Liu Z.J."/>
            <person name="Shi F.L."/>
            <person name="Lu J.Q."/>
            <person name="Li M."/>
            <person name="Wang Z.L."/>
        </authorList>
    </citation>
    <scope>NUCLEOTIDE SEQUENCE [LARGE SCALE GENOMIC DNA]</scope>
    <source>
        <strain evidence="1 2">USNM 41457</strain>
    </source>
</reference>
<dbReference type="InParanoid" id="J8ZXA4"/>
<protein>
    <recommendedName>
        <fullName evidence="3">SKP1 component POZ domain-containing protein</fullName>
    </recommendedName>
</protein>
<evidence type="ECO:0000313" key="1">
    <source>
        <dbReference type="EMBL" id="EJW04318.1"/>
    </source>
</evidence>
<dbReference type="InterPro" id="IPR011333">
    <property type="entry name" value="SKP1/BTB/POZ_sf"/>
</dbReference>
<dbReference type="AlphaFoldDB" id="J8ZXA4"/>
<dbReference type="Proteomes" id="UP000003163">
    <property type="component" value="Unassembled WGS sequence"/>
</dbReference>
<keyword evidence="2" id="KW-1185">Reference proteome</keyword>
<proteinExistence type="predicted"/>
<gene>
    <name evidence="1" type="ORF">EDEG_01415</name>
</gene>
<sequence length="113" mass="13154">MDSYKEIKREARKSMIQEGEYELISEEGTSFFITHEEVKESELLMAFFHKEAPFIESATRSVRLPISDDVMKKVITWFRHLSAKDGNFKDSLLVDLGEDEIFRILEVSSYLGI</sequence>
<dbReference type="VEuPathDB" id="MicrosporidiaDB:EDEG_01415"/>
<reference evidence="2" key="2">
    <citation type="submission" date="2015-07" db="EMBL/GenBank/DDBJ databases">
        <title>Contrasting host-pathogen interactions and genome evolution in two generalist and specialist microsporidian pathogens of mosquitoes.</title>
        <authorList>
            <consortium name="The Broad Institute Genomics Platform"/>
            <consortium name="The Broad Institute Genome Sequencing Center for Infectious Disease"/>
            <person name="Cuomo C.A."/>
            <person name="Sanscrainte N.D."/>
            <person name="Goldberg J.M."/>
            <person name="Heiman D."/>
            <person name="Young S."/>
            <person name="Zeng Q."/>
            <person name="Becnel J.J."/>
            <person name="Birren B.W."/>
        </authorList>
    </citation>
    <scope>NUCLEOTIDE SEQUENCE [LARGE SCALE GENOMIC DNA]</scope>
    <source>
        <strain evidence="2">USNM 41457</strain>
    </source>
</reference>
<dbReference type="EMBL" id="AFBI03000020">
    <property type="protein sequence ID" value="EJW04318.1"/>
    <property type="molecule type" value="Genomic_DNA"/>
</dbReference>
<dbReference type="SUPFAM" id="SSF54695">
    <property type="entry name" value="POZ domain"/>
    <property type="match status" value="1"/>
</dbReference>
<comment type="caution">
    <text evidence="1">The sequence shown here is derived from an EMBL/GenBank/DDBJ whole genome shotgun (WGS) entry which is preliminary data.</text>
</comment>
<dbReference type="HOGENOM" id="CLU_2133478_0_0_1"/>
<evidence type="ECO:0008006" key="3">
    <source>
        <dbReference type="Google" id="ProtNLM"/>
    </source>
</evidence>
<accession>J8ZXA4</accession>
<evidence type="ECO:0000313" key="2">
    <source>
        <dbReference type="Proteomes" id="UP000003163"/>
    </source>
</evidence>
<dbReference type="Gene3D" id="3.30.710.10">
    <property type="entry name" value="Potassium Channel Kv1.1, Chain A"/>
    <property type="match status" value="1"/>
</dbReference>